<dbReference type="Proteomes" id="UP000192801">
    <property type="component" value="Unassembled WGS sequence"/>
</dbReference>
<evidence type="ECO:0000313" key="1">
    <source>
        <dbReference type="EMBL" id="ORA63188.1"/>
    </source>
</evidence>
<comment type="caution">
    <text evidence="1">The sequence shown here is derived from an EMBL/GenBank/DDBJ whole genome shotgun (WGS) entry which is preliminary data.</text>
</comment>
<keyword evidence="2" id="KW-1185">Reference proteome</keyword>
<reference evidence="1 2" key="1">
    <citation type="submission" date="2016-12" db="EMBL/GenBank/DDBJ databases">
        <title>The new phylogeny of genus Mycobacterium.</title>
        <authorList>
            <person name="Tortoli E."/>
            <person name="Trovato A."/>
            <person name="Cirillo D.M."/>
        </authorList>
    </citation>
    <scope>NUCLEOTIDE SEQUENCE [LARGE SCALE GENOMIC DNA]</scope>
    <source>
        <strain evidence="1 2">DSM 45130</strain>
    </source>
</reference>
<gene>
    <name evidence="1" type="ORF">BST26_20535</name>
</gene>
<dbReference type="AlphaFoldDB" id="A0A1X0CSX0"/>
<name>A0A1X0CSX0_9MYCO</name>
<evidence type="ECO:0000313" key="2">
    <source>
        <dbReference type="Proteomes" id="UP000192801"/>
    </source>
</evidence>
<dbReference type="RefSeq" id="WP_083033703.1">
    <property type="nucleotide sequence ID" value="NZ_AP022618.1"/>
</dbReference>
<dbReference type="STRING" id="444597.BST26_20535"/>
<proteinExistence type="predicted"/>
<protein>
    <submittedName>
        <fullName evidence="1">Uncharacterized protein</fullName>
    </submittedName>
</protein>
<dbReference type="EMBL" id="MVHS01000085">
    <property type="protein sequence ID" value="ORA63188.1"/>
    <property type="molecule type" value="Genomic_DNA"/>
</dbReference>
<accession>A0A1X0CSX0</accession>
<organism evidence="1 2">
    <name type="scientific">Mycolicibacterium insubricum</name>
    <dbReference type="NCBI Taxonomy" id="444597"/>
    <lineage>
        <taxon>Bacteria</taxon>
        <taxon>Bacillati</taxon>
        <taxon>Actinomycetota</taxon>
        <taxon>Actinomycetes</taxon>
        <taxon>Mycobacteriales</taxon>
        <taxon>Mycobacteriaceae</taxon>
        <taxon>Mycolicibacterium</taxon>
    </lineage>
</organism>
<dbReference type="OrthoDB" id="4719558at2"/>
<sequence>MSITSASSWLPYDPILGRTSAPTFDAWTPEALGPYVKQLRGDQTKIVYVSPDGQRIYTLAGGFKGNRGIVLAPKLKGHTGAAFEQRYSSGPWMLGEEPERTDYRKRVIHLGVIMAPHVNEISRRRYADTGIALEQVREQWWDDWPEDVESPMGFWGEFTRYDGWRFTRVRNGEPNLDDVEYDPRAHGNNLATAAMTIHGPFPFYSKRTMTREWRNDAANATINGRNHGILRLPNRGDYEQWPKFIVEGAGEVTISDGMTDRIVVLPKIREADGMILVDTDPAARTLTSEHDPIDNEFYKLIRNSEILDFLLGDITNADAGIPVGRRIPGGIGFTSPIPPMTMAVIKVTHTNPAGKISMVMPQWYRRGLG</sequence>